<dbReference type="EMBL" id="CAJVCH010029538">
    <property type="protein sequence ID" value="CAG7707086.1"/>
    <property type="molecule type" value="Genomic_DNA"/>
</dbReference>
<dbReference type="InterPro" id="IPR018289">
    <property type="entry name" value="MULE_transposase_dom"/>
</dbReference>
<accession>A0A8J2J7E0</accession>
<dbReference type="OrthoDB" id="8110858at2759"/>
<dbReference type="AlphaFoldDB" id="A0A8J2J7E0"/>
<evidence type="ECO:0000259" key="1">
    <source>
        <dbReference type="Pfam" id="PF10551"/>
    </source>
</evidence>
<proteinExistence type="predicted"/>
<evidence type="ECO:0000313" key="2">
    <source>
        <dbReference type="EMBL" id="CAG7707086.1"/>
    </source>
</evidence>
<name>A0A8J2J7E0_9HEXA</name>
<dbReference type="Proteomes" id="UP000708208">
    <property type="component" value="Unassembled WGS sequence"/>
</dbReference>
<protein>
    <recommendedName>
        <fullName evidence="1">MULE transposase domain-containing protein</fullName>
    </recommendedName>
</protein>
<organism evidence="2 3">
    <name type="scientific">Allacma fusca</name>
    <dbReference type="NCBI Taxonomy" id="39272"/>
    <lineage>
        <taxon>Eukaryota</taxon>
        <taxon>Metazoa</taxon>
        <taxon>Ecdysozoa</taxon>
        <taxon>Arthropoda</taxon>
        <taxon>Hexapoda</taxon>
        <taxon>Collembola</taxon>
        <taxon>Symphypleona</taxon>
        <taxon>Sminthuridae</taxon>
        <taxon>Allacma</taxon>
    </lineage>
</organism>
<keyword evidence="3" id="KW-1185">Reference proteome</keyword>
<gene>
    <name evidence="2" type="ORF">AFUS01_LOCUS4709</name>
</gene>
<evidence type="ECO:0000313" key="3">
    <source>
        <dbReference type="Proteomes" id="UP000708208"/>
    </source>
</evidence>
<feature type="domain" description="MULE transposase" evidence="1">
    <location>
        <begin position="200"/>
        <end position="292"/>
    </location>
</feature>
<dbReference type="Pfam" id="PF10551">
    <property type="entry name" value="MULE"/>
    <property type="match status" value="1"/>
</dbReference>
<sequence>MDSQKTQVSFKLIKGNRKHDLLEIGGYLFERNKVIVCGTSYRCIEYSSCGARTHGLENVTFQIGEHTHPPDQVSEVTRKTPVLRVKAREVLSKGKELAQTNRCLQTTQILQVMEEMCEQTQCPMSSLGSGQNVKRKITEARVKAHGKYSLGESLLDLNIPASLQLTTKERFLLHDSGAGPKRLVVFAASEDLDRSYCHTWLIDGTFKSCPSMFAQLYTIHGVYQGVTAIPFVYAFLPGKGKDTYIELFNVISRNTTGEPGCIISDFEIATIQACRETFVGTELRGCLIHLTQSIFRRVQSNSEIYQRCFGIPTNY</sequence>
<reference evidence="2" key="1">
    <citation type="submission" date="2021-06" db="EMBL/GenBank/DDBJ databases">
        <authorList>
            <person name="Hodson N. C."/>
            <person name="Mongue J. A."/>
            <person name="Jaron S. K."/>
        </authorList>
    </citation>
    <scope>NUCLEOTIDE SEQUENCE</scope>
</reference>
<comment type="caution">
    <text evidence="2">The sequence shown here is derived from an EMBL/GenBank/DDBJ whole genome shotgun (WGS) entry which is preliminary data.</text>
</comment>